<evidence type="ECO:0000256" key="5">
    <source>
        <dbReference type="ARBA" id="ARBA00022692"/>
    </source>
</evidence>
<accession>A0A2T5BED8</accession>
<evidence type="ECO:0000256" key="1">
    <source>
        <dbReference type="ARBA" id="ARBA00004651"/>
    </source>
</evidence>
<dbReference type="PANTHER" id="PTHR33451:SF3">
    <property type="entry name" value="MALATE-2H(+)_NA(+)-LACTATE ANTIPORTER"/>
    <property type="match status" value="1"/>
</dbReference>
<keyword evidence="4" id="KW-1003">Cell membrane</keyword>
<evidence type="ECO:0000313" key="11">
    <source>
        <dbReference type="EMBL" id="PTM97342.1"/>
    </source>
</evidence>
<dbReference type="OrthoDB" id="9762978at2"/>
<keyword evidence="5 9" id="KW-0812">Transmembrane</keyword>
<reference evidence="11 12" key="1">
    <citation type="submission" date="2018-04" db="EMBL/GenBank/DDBJ databases">
        <title>Genomic Encyclopedia of Type Strains, Phase IV (KMG-IV): sequencing the most valuable type-strain genomes for metagenomic binning, comparative biology and taxonomic classification.</title>
        <authorList>
            <person name="Goeker M."/>
        </authorList>
    </citation>
    <scope>NUCLEOTIDE SEQUENCE [LARGE SCALE GENOMIC DNA]</scope>
    <source>
        <strain evidence="11 12">DSM 7138</strain>
    </source>
</reference>
<dbReference type="AlphaFoldDB" id="A0A2T5BED8"/>
<keyword evidence="7 9" id="KW-0472">Membrane</keyword>
<evidence type="ECO:0000256" key="7">
    <source>
        <dbReference type="ARBA" id="ARBA00023136"/>
    </source>
</evidence>
<feature type="transmembrane region" description="Helical" evidence="9">
    <location>
        <begin position="76"/>
        <end position="102"/>
    </location>
</feature>
<evidence type="ECO:0000256" key="2">
    <source>
        <dbReference type="ARBA" id="ARBA00022448"/>
    </source>
</evidence>
<organism evidence="11 12">
    <name type="scientific">Mycoplana dimorpha</name>
    <dbReference type="NCBI Taxonomy" id="28320"/>
    <lineage>
        <taxon>Bacteria</taxon>
        <taxon>Pseudomonadati</taxon>
        <taxon>Pseudomonadota</taxon>
        <taxon>Alphaproteobacteria</taxon>
        <taxon>Hyphomicrobiales</taxon>
        <taxon>Rhizobiaceae</taxon>
        <taxon>Mycoplana</taxon>
    </lineage>
</organism>
<keyword evidence="2" id="KW-0813">Transport</keyword>
<feature type="transmembrane region" description="Helical" evidence="9">
    <location>
        <begin position="152"/>
        <end position="176"/>
    </location>
</feature>
<feature type="transmembrane region" description="Helical" evidence="9">
    <location>
        <begin position="122"/>
        <end position="145"/>
    </location>
</feature>
<keyword evidence="12" id="KW-1185">Reference proteome</keyword>
<keyword evidence="6 9" id="KW-1133">Transmembrane helix</keyword>
<evidence type="ECO:0000256" key="6">
    <source>
        <dbReference type="ARBA" id="ARBA00022989"/>
    </source>
</evidence>
<comment type="similarity">
    <text evidence="8">Belongs to the NhaC Na(+)/H(+) (TC 2.A.35) antiporter family.</text>
</comment>
<feature type="transmembrane region" description="Helical" evidence="9">
    <location>
        <begin position="21"/>
        <end position="40"/>
    </location>
</feature>
<dbReference type="EMBL" id="PZZZ01000002">
    <property type="protein sequence ID" value="PTM97342.1"/>
    <property type="molecule type" value="Genomic_DNA"/>
</dbReference>
<dbReference type="GO" id="GO:0015297">
    <property type="term" value="F:antiporter activity"/>
    <property type="evidence" value="ECO:0007669"/>
    <property type="project" value="UniProtKB-KW"/>
</dbReference>
<dbReference type="GO" id="GO:0005886">
    <property type="term" value="C:plasma membrane"/>
    <property type="evidence" value="ECO:0007669"/>
    <property type="project" value="UniProtKB-SubCell"/>
</dbReference>
<dbReference type="Proteomes" id="UP000241247">
    <property type="component" value="Unassembled WGS sequence"/>
</dbReference>
<feature type="domain" description="Na+/H+ antiporter NhaC-like C-terminal" evidence="10">
    <location>
        <begin position="173"/>
        <end position="476"/>
    </location>
</feature>
<keyword evidence="3" id="KW-0050">Antiport</keyword>
<evidence type="ECO:0000313" key="12">
    <source>
        <dbReference type="Proteomes" id="UP000241247"/>
    </source>
</evidence>
<feature type="transmembrane region" description="Helical" evidence="9">
    <location>
        <begin position="244"/>
        <end position="260"/>
    </location>
</feature>
<gene>
    <name evidence="11" type="ORF">C7449_102212</name>
</gene>
<comment type="subcellular location">
    <subcellularLocation>
        <location evidence="1">Cell membrane</location>
        <topology evidence="1">Multi-pass membrane protein</topology>
    </subcellularLocation>
</comment>
<dbReference type="Pfam" id="PF03553">
    <property type="entry name" value="Na_H_antiporter"/>
    <property type="match status" value="1"/>
</dbReference>
<dbReference type="PANTHER" id="PTHR33451">
    <property type="entry name" value="MALATE-2H(+)/NA(+)-LACTATE ANTIPORTER"/>
    <property type="match status" value="1"/>
</dbReference>
<feature type="transmembrane region" description="Helical" evidence="9">
    <location>
        <begin position="46"/>
        <end position="64"/>
    </location>
</feature>
<proteinExistence type="inferred from homology"/>
<dbReference type="InterPro" id="IPR018461">
    <property type="entry name" value="Na/H_Antiport_NhaC-like_C"/>
</dbReference>
<feature type="transmembrane region" description="Helical" evidence="9">
    <location>
        <begin position="340"/>
        <end position="359"/>
    </location>
</feature>
<sequence length="501" mass="51462">MVDSGELRASGSVKTPSVLDAAVPCFALIVLLALSYLLFGDTAAQGPNQVALAFSALIAAGIAYKNGMPWSGIRDAVVQGIATGLPAIMILLAVGALIGTWALSGTIMAMVYYGLKLLSPTYFYATTALVCAVVAFGIGSSWTVAGTIGIGLMGVAAQMGLSPAIAAGAVISGAYFGDKASPLSDTVNLAAATAGSDVYAHIRESLWTSVPALALAVALFALLGRPGNFDATSILWAIEAKVRISLWAFLPLILVFLLSVLRVAPFVAIFSGALAGAVLAVILDPARVVAFANAPQLPTALALLKGCWAALATGHTGATGEKAIDAILSRGGMASMMNTVWLIITALAFGAVVEHAGLLDRLIGPLVARTRSNTGLVAAVAGTAVLSNVVTSDQYISIALPGRLFQSAFAERGLAPAMLSRVIGDTATVTSPLVPWNSCGAYMSSALGVGTLAYAGFCFFNLLNPLVTIAFTLLGWRVITLPRAESVDTNEPPKPRLRVVR</sequence>
<feature type="transmembrane region" description="Helical" evidence="9">
    <location>
        <begin position="206"/>
        <end position="223"/>
    </location>
</feature>
<feature type="transmembrane region" description="Helical" evidence="9">
    <location>
        <begin position="452"/>
        <end position="476"/>
    </location>
</feature>
<protein>
    <submittedName>
        <fullName evidence="11">Transporter (NhaC family)</fullName>
    </submittedName>
</protein>
<name>A0A2T5BED8_MYCDI</name>
<evidence type="ECO:0000256" key="9">
    <source>
        <dbReference type="SAM" id="Phobius"/>
    </source>
</evidence>
<dbReference type="RefSeq" id="WP_108001633.1">
    <property type="nucleotide sequence ID" value="NZ_JBHEEX010000001.1"/>
</dbReference>
<dbReference type="InterPro" id="IPR052180">
    <property type="entry name" value="NhaC_Na-H+_Antiporter"/>
</dbReference>
<evidence type="ECO:0000256" key="8">
    <source>
        <dbReference type="ARBA" id="ARBA00038435"/>
    </source>
</evidence>
<comment type="caution">
    <text evidence="11">The sequence shown here is derived from an EMBL/GenBank/DDBJ whole genome shotgun (WGS) entry which is preliminary data.</text>
</comment>
<feature type="transmembrane region" description="Helical" evidence="9">
    <location>
        <begin position="266"/>
        <end position="283"/>
    </location>
</feature>
<evidence type="ECO:0000259" key="10">
    <source>
        <dbReference type="Pfam" id="PF03553"/>
    </source>
</evidence>
<evidence type="ECO:0000256" key="3">
    <source>
        <dbReference type="ARBA" id="ARBA00022449"/>
    </source>
</evidence>
<evidence type="ECO:0000256" key="4">
    <source>
        <dbReference type="ARBA" id="ARBA00022475"/>
    </source>
</evidence>